<dbReference type="InterPro" id="IPR045055">
    <property type="entry name" value="DNA2/NAM7-like"/>
</dbReference>
<dbReference type="Pfam" id="PF13086">
    <property type="entry name" value="AAA_11"/>
    <property type="match status" value="1"/>
</dbReference>
<name>A0A074WSR2_9PEZI</name>
<proteinExistence type="predicted"/>
<reference evidence="3 4" key="1">
    <citation type="journal article" date="2014" name="BMC Genomics">
        <title>Genome sequencing of four Aureobasidium pullulans varieties: biotechnological potential, stress tolerance, and description of new species.</title>
        <authorList>
            <person name="Gostin Ar C."/>
            <person name="Ohm R.A."/>
            <person name="Kogej T."/>
            <person name="Sonjak S."/>
            <person name="Turk M."/>
            <person name="Zajc J."/>
            <person name="Zalar P."/>
            <person name="Grube M."/>
            <person name="Sun H."/>
            <person name="Han J."/>
            <person name="Sharma A."/>
            <person name="Chiniquy J."/>
            <person name="Ngan C.Y."/>
            <person name="Lipzen A."/>
            <person name="Barry K."/>
            <person name="Grigoriev I.V."/>
            <person name="Gunde-Cimerman N."/>
        </authorList>
    </citation>
    <scope>NUCLEOTIDE SEQUENCE [LARGE SCALE GENOMIC DNA]</scope>
    <source>
        <strain evidence="3 4">CBS 147.97</strain>
    </source>
</reference>
<dbReference type="RefSeq" id="XP_013427129.1">
    <property type="nucleotide sequence ID" value="XM_013571675.1"/>
</dbReference>
<dbReference type="HOGENOM" id="CLU_290341_0_0_1"/>
<dbReference type="AlphaFoldDB" id="A0A074WSR2"/>
<dbReference type="PANTHER" id="PTHR10887">
    <property type="entry name" value="DNA2/NAM7 HELICASE FAMILY"/>
    <property type="match status" value="1"/>
</dbReference>
<feature type="domain" description="DNA2/NAM7 helicase-like C-terminal" evidence="2">
    <location>
        <begin position="763"/>
        <end position="969"/>
    </location>
</feature>
<organism evidence="3 4">
    <name type="scientific">Aureobasidium namibiae CBS 147.97</name>
    <dbReference type="NCBI Taxonomy" id="1043004"/>
    <lineage>
        <taxon>Eukaryota</taxon>
        <taxon>Fungi</taxon>
        <taxon>Dikarya</taxon>
        <taxon>Ascomycota</taxon>
        <taxon>Pezizomycotina</taxon>
        <taxon>Dothideomycetes</taxon>
        <taxon>Dothideomycetidae</taxon>
        <taxon>Dothideales</taxon>
        <taxon>Saccotheciaceae</taxon>
        <taxon>Aureobasidium</taxon>
    </lineage>
</organism>
<dbReference type="Proteomes" id="UP000027730">
    <property type="component" value="Unassembled WGS sequence"/>
</dbReference>
<gene>
    <name evidence="3" type="ORF">M436DRAFT_63985</name>
</gene>
<dbReference type="InterPro" id="IPR041679">
    <property type="entry name" value="DNA2/NAM7-like_C"/>
</dbReference>
<dbReference type="Pfam" id="PF13087">
    <property type="entry name" value="AAA_12"/>
    <property type="match status" value="1"/>
</dbReference>
<evidence type="ECO:0000313" key="4">
    <source>
        <dbReference type="Proteomes" id="UP000027730"/>
    </source>
</evidence>
<dbReference type="PANTHER" id="PTHR10887:SF495">
    <property type="entry name" value="HELICASE SENATAXIN ISOFORM X1-RELATED"/>
    <property type="match status" value="1"/>
</dbReference>
<feature type="domain" description="DNA2/NAM7 helicase helicase" evidence="1">
    <location>
        <begin position="455"/>
        <end position="741"/>
    </location>
</feature>
<accession>A0A074WSR2</accession>
<dbReference type="Gene3D" id="3.40.50.300">
    <property type="entry name" value="P-loop containing nucleotide triphosphate hydrolases"/>
    <property type="match status" value="2"/>
</dbReference>
<dbReference type="OrthoDB" id="6513042at2759"/>
<dbReference type="STRING" id="1043004.A0A074WSR2"/>
<evidence type="ECO:0000259" key="2">
    <source>
        <dbReference type="Pfam" id="PF13087"/>
    </source>
</evidence>
<dbReference type="EMBL" id="KL584710">
    <property type="protein sequence ID" value="KEQ72807.1"/>
    <property type="molecule type" value="Genomic_DNA"/>
</dbReference>
<dbReference type="SUPFAM" id="SSF52540">
    <property type="entry name" value="P-loop containing nucleoside triphosphate hydrolases"/>
    <property type="match status" value="1"/>
</dbReference>
<dbReference type="GeneID" id="25413614"/>
<evidence type="ECO:0008006" key="5">
    <source>
        <dbReference type="Google" id="ProtNLM"/>
    </source>
</evidence>
<dbReference type="GO" id="GO:0004386">
    <property type="term" value="F:helicase activity"/>
    <property type="evidence" value="ECO:0007669"/>
    <property type="project" value="InterPro"/>
</dbReference>
<sequence>MYHLPWCEVDAEFTVSFDKEHQGPVPDENKVAGNVMFFVEHLGTAPRLVLEYHFGTESRTGLYKAKSRLEFAFNKTTAISPKPADKLEDRLIDRHEISDLDMILTGDDAQISFTSEGGRAHDVYCYTQFASRPRQVISRDRLEAEQLWVLGIVERVAKLEPGKTCTINIKLIEDFNVEHQQKRDKKTPIMQLADMIPSKSNGRVDPSFQGHAYSTYRNKPGGSDLQFDQSSTGARVFRSPHPGAPIRAPVVYEDHEEYALHLSIGLEMIKKEQRTYCDAIVKNDHRVMVFAAGNFAVASIKLSHLLASDLPNVEVNEKLKIPVDTIVKLTMYGESNEMKKWHATGVVQADFYGFNSDLFVLILDRSREDLSSLIMDHRDARRDEQKILKVHVKPLLSDLTTKMGMNAVNSAFSIENKPDDPDYRRETPPSKHFDSIDAEAVKNAWKKLSYSHEKWNSAQRAAIKDIQHPMAGIQLFTGAVGTGKSLVMSRIQQMIVFLGIKCLVVGNQNKSLDLLTQTLVAVLGPNPKKMVTRVHSTAPDFAVHPNTDRIGPQSEVEEDIYMANLFAAWKVAEDTFKSKRRVMPDHSVYAHVLEYLTDKNNRLMGFYTDGVDENKDPIPVGDQVDMHAELRALLKRLEDPKTSNFHDGALWPLEEKRKLCQCLRFCRHNVIHNTQVAVCTNVVSGSRELAEFACKDNDRIVLFMDEATEINPALALVLLQTMYAHKIKGIYMFGDTRQLNANLVAGTDVERTMSESYDDPWISWFERLLYNGFPSNHFVVQRRQHKLIHEPVNGLHYQKSNLTTDPRLLEDLKPERENVLVDFLGLCRGTTHEQIKRRYAYITIIDSTQTHPPGSNSYMNQPHIDFVMQRARLEGIQKYYGPNTIAKVLIQVPYRAQLKAYKAMISKLGLEWGWSRDRFPNVKTIDSGIGGEADFVINDLTVEDSLGFTKNPRRDCLMASRARNYQIIITGPLTKLSRESTTVMTNFHVKSKPNYQYQVGGPINHHFEYAKKNKCWYKVKSTSSAVEPLMAADKTTDVDYPATHAANEAVAVND</sequence>
<keyword evidence="4" id="KW-1185">Reference proteome</keyword>
<evidence type="ECO:0000313" key="3">
    <source>
        <dbReference type="EMBL" id="KEQ72807.1"/>
    </source>
</evidence>
<protein>
    <recommendedName>
        <fullName evidence="5">DNA2/NAM7 helicase-like C-terminal domain-containing protein</fullName>
    </recommendedName>
</protein>
<evidence type="ECO:0000259" key="1">
    <source>
        <dbReference type="Pfam" id="PF13086"/>
    </source>
</evidence>
<dbReference type="InterPro" id="IPR041677">
    <property type="entry name" value="DNA2/NAM7_AAA_11"/>
</dbReference>
<dbReference type="InterPro" id="IPR027417">
    <property type="entry name" value="P-loop_NTPase"/>
</dbReference>